<organism evidence="5 6">
    <name type="scientific">Zasmidium cellare</name>
    <name type="common">Wine cellar mold</name>
    <name type="synonym">Racodium cellare</name>
    <dbReference type="NCBI Taxonomy" id="395010"/>
    <lineage>
        <taxon>Eukaryota</taxon>
        <taxon>Fungi</taxon>
        <taxon>Dikarya</taxon>
        <taxon>Ascomycota</taxon>
        <taxon>Pezizomycotina</taxon>
        <taxon>Dothideomycetes</taxon>
        <taxon>Dothideomycetidae</taxon>
        <taxon>Mycosphaerellales</taxon>
        <taxon>Mycosphaerellaceae</taxon>
        <taxon>Zasmidium</taxon>
    </lineage>
</organism>
<accession>A0ABR0ESZ3</accession>
<dbReference type="InterPro" id="IPR017946">
    <property type="entry name" value="PLC-like_Pdiesterase_TIM-brl"/>
</dbReference>
<dbReference type="PANTHER" id="PTHR31571:SF1">
    <property type="entry name" value="ALTERED INHERITANCE OF MITOCHONDRIA PROTEIN 6"/>
    <property type="match status" value="1"/>
</dbReference>
<proteinExistence type="inferred from homology"/>
<dbReference type="CDD" id="cd08577">
    <property type="entry name" value="PI-PLCc_GDPD_SF_unchar3"/>
    <property type="match status" value="1"/>
</dbReference>
<evidence type="ECO:0000256" key="4">
    <source>
        <dbReference type="SAM" id="Phobius"/>
    </source>
</evidence>
<feature type="compositionally biased region" description="Basic residues" evidence="3">
    <location>
        <begin position="108"/>
        <end position="125"/>
    </location>
</feature>
<keyword evidence="6" id="KW-1185">Reference proteome</keyword>
<comment type="caution">
    <text evidence="5">The sequence shown here is derived from an EMBL/GenBank/DDBJ whole genome shotgun (WGS) entry which is preliminary data.</text>
</comment>
<dbReference type="Proteomes" id="UP001305779">
    <property type="component" value="Unassembled WGS sequence"/>
</dbReference>
<evidence type="ECO:0000256" key="3">
    <source>
        <dbReference type="SAM" id="MobiDB-lite"/>
    </source>
</evidence>
<reference evidence="5 6" key="1">
    <citation type="journal article" date="2023" name="G3 (Bethesda)">
        <title>A chromosome-level genome assembly of Zasmidium syzygii isolated from banana leaves.</title>
        <authorList>
            <person name="van Westerhoven A.C."/>
            <person name="Mehrabi R."/>
            <person name="Talebi R."/>
            <person name="Steentjes M.B.F."/>
            <person name="Corcolon B."/>
            <person name="Chong P.A."/>
            <person name="Kema G.H.J."/>
            <person name="Seidl M.F."/>
        </authorList>
    </citation>
    <scope>NUCLEOTIDE SEQUENCE [LARGE SCALE GENOMIC DNA]</scope>
    <source>
        <strain evidence="5 6">P124</strain>
    </source>
</reference>
<comment type="similarity">
    <text evidence="1">Belongs to the AIM6 family.</text>
</comment>
<feature type="region of interest" description="Disordered" evidence="3">
    <location>
        <begin position="91"/>
        <end position="125"/>
    </location>
</feature>
<dbReference type="InterPro" id="IPR051236">
    <property type="entry name" value="HAT_RTT109-like"/>
</dbReference>
<dbReference type="PANTHER" id="PTHR31571">
    <property type="entry name" value="ALTERED INHERITANCE OF MITOCHONDRIA PROTEIN 6"/>
    <property type="match status" value="1"/>
</dbReference>
<evidence type="ECO:0000313" key="6">
    <source>
        <dbReference type="Proteomes" id="UP001305779"/>
    </source>
</evidence>
<sequence>MASSTTAAAGASGTKSASANTFALDTRSSVETSTSSSVAAGPYRDSSFDDDEESHDYNQYAADRPRRGGFLSRILQAVGMRRRTSHAPVEYNDYFSTPRDQLPDGLLRHPKPGKHSRHSSPRELRRCRRGHVGAVVKRIVLLSPVAILAFFGVIHILHALIGRAGFFWDGSSIEDEFLPDWGKPGNAGEGLAEYPTDATRDVIPIACHSHNDYWRRIPFYDAIHWGCTGVEADVWLFDEELYVGHNTASLTKNRTFRNLYVNPILEMLAKMNPETEFTNASNTHGVFDTDPNQSLILLVDFKTSGAETYKYVHNQLSALREKDYLTYHDGTDLHQRPVTVVGTGNCPFDLITASKHRDIFFDAPLSQMGISTSKSTRRNQHNSAQGSSGTDSTSTFDSTNSYYASVSFTSSIGFVWRGQLSSKQLTTIRSQIKGAHERGLKVRYWDTPSWPRDLRNHVWRVLMREGADMLNVDDLRGAAVESWRARVHGFW</sequence>
<dbReference type="InterPro" id="IPR039559">
    <property type="entry name" value="AIM6_PI-PLC-like_dom"/>
</dbReference>
<feature type="transmembrane region" description="Helical" evidence="4">
    <location>
        <begin position="139"/>
        <end position="161"/>
    </location>
</feature>
<evidence type="ECO:0000256" key="1">
    <source>
        <dbReference type="ARBA" id="ARBA00008858"/>
    </source>
</evidence>
<dbReference type="SUPFAM" id="SSF51695">
    <property type="entry name" value="PLC-like phosphodiesterases"/>
    <property type="match status" value="1"/>
</dbReference>
<keyword evidence="4" id="KW-1133">Transmembrane helix</keyword>
<keyword evidence="4" id="KW-0472">Membrane</keyword>
<dbReference type="EMBL" id="JAXOVC010000002">
    <property type="protein sequence ID" value="KAK4504657.1"/>
    <property type="molecule type" value="Genomic_DNA"/>
</dbReference>
<evidence type="ECO:0000256" key="2">
    <source>
        <dbReference type="ARBA" id="ARBA00014286"/>
    </source>
</evidence>
<gene>
    <name evidence="5" type="ORF">PRZ48_002618</name>
</gene>
<evidence type="ECO:0000313" key="5">
    <source>
        <dbReference type="EMBL" id="KAK4504657.1"/>
    </source>
</evidence>
<feature type="region of interest" description="Disordered" evidence="3">
    <location>
        <begin position="1"/>
        <end position="62"/>
    </location>
</feature>
<feature type="compositionally biased region" description="Low complexity" evidence="3">
    <location>
        <begin position="1"/>
        <end position="19"/>
    </location>
</feature>
<name>A0ABR0ESZ3_ZASCE</name>
<feature type="compositionally biased region" description="Low complexity" evidence="3">
    <location>
        <begin position="29"/>
        <end position="38"/>
    </location>
</feature>
<protein>
    <recommendedName>
        <fullName evidence="2">Altered inheritance of mitochondria protein 6</fullName>
    </recommendedName>
</protein>
<keyword evidence="4" id="KW-0812">Transmembrane</keyword>
<feature type="region of interest" description="Disordered" evidence="3">
    <location>
        <begin position="371"/>
        <end position="394"/>
    </location>
</feature>